<dbReference type="InterPro" id="IPR050982">
    <property type="entry name" value="Auxin_biosynth/cation_transpt"/>
</dbReference>
<protein>
    <submittedName>
        <fullName evidence="2">Thioredoxin reductase</fullName>
    </submittedName>
</protein>
<dbReference type="RefSeq" id="WP_246428459.1">
    <property type="nucleotide sequence ID" value="NZ_JACIEU010000041.1"/>
</dbReference>
<dbReference type="Gene3D" id="3.50.50.60">
    <property type="entry name" value="FAD/NAD(P)-binding domain"/>
    <property type="match status" value="1"/>
</dbReference>
<dbReference type="GO" id="GO:0050660">
    <property type="term" value="F:flavin adenine dinucleotide binding"/>
    <property type="evidence" value="ECO:0007669"/>
    <property type="project" value="TreeGrafter"/>
</dbReference>
<dbReference type="SUPFAM" id="SSF51905">
    <property type="entry name" value="FAD/NAD(P)-binding domain"/>
    <property type="match status" value="2"/>
</dbReference>
<dbReference type="NCBIfam" id="NF040505">
    <property type="entry name" value="ArsO_flavin_mono"/>
    <property type="match status" value="1"/>
</dbReference>
<proteinExistence type="predicted"/>
<dbReference type="AlphaFoldDB" id="A0A7W6LW81"/>
<evidence type="ECO:0000313" key="2">
    <source>
        <dbReference type="EMBL" id="MBB4151608.1"/>
    </source>
</evidence>
<evidence type="ECO:0000256" key="1">
    <source>
        <dbReference type="ARBA" id="ARBA00023002"/>
    </source>
</evidence>
<reference evidence="2 3" key="1">
    <citation type="submission" date="2020-08" db="EMBL/GenBank/DDBJ databases">
        <title>Genomic Encyclopedia of Type Strains, Phase IV (KMG-IV): sequencing the most valuable type-strain genomes for metagenomic binning, comparative biology and taxonomic classification.</title>
        <authorList>
            <person name="Goeker M."/>
        </authorList>
    </citation>
    <scope>NUCLEOTIDE SEQUENCE [LARGE SCALE GENOMIC DNA]</scope>
    <source>
        <strain evidence="2 3">DSM 19371</strain>
    </source>
</reference>
<dbReference type="GO" id="GO:0004497">
    <property type="term" value="F:monooxygenase activity"/>
    <property type="evidence" value="ECO:0007669"/>
    <property type="project" value="TreeGrafter"/>
</dbReference>
<comment type="caution">
    <text evidence="2">The sequence shown here is derived from an EMBL/GenBank/DDBJ whole genome shotgun (WGS) entry which is preliminary data.</text>
</comment>
<name>A0A7W6LW81_9SPHN</name>
<keyword evidence="1" id="KW-0560">Oxidoreductase</keyword>
<dbReference type="PANTHER" id="PTHR43539:SF78">
    <property type="entry name" value="FLAVIN-CONTAINING MONOOXYGENASE"/>
    <property type="match status" value="1"/>
</dbReference>
<dbReference type="PANTHER" id="PTHR43539">
    <property type="entry name" value="FLAVIN-BINDING MONOOXYGENASE-LIKE PROTEIN (AFU_ORTHOLOGUE AFUA_4G09220)"/>
    <property type="match status" value="1"/>
</dbReference>
<sequence length="365" mass="39208">MQDWPGMIPFAGLGQDQTLDTHDIIIVGGGQMGLSLGYYLRRAKADFLILDREDGPGGAWRHGWNSLRLFSPAGYSSLPGWMMPPPHHEGYPTRDDVLAYLHAYEQRYDLPIRRPVRVETIEPGGAGLEISTNHGKMTAKMVVSATGTWSHPYVPDIAGRASFEGSQVHSAHYVGPEDYAGQTVLVVGGGNSGAQIMAEIAPIARALWVTTQEPIFLPDDVDGRVLFERAIARMKGGPSDVPVGGIGDIVMVPPIKAARDRGDLSSVRPFDRMTPTGVVWPDGSNMAVDAIIWCTGFRPALAHLVGLGVVEGDGKVVVESQRSVKEPHLWLAGYGDWTGPGSATLMGAARTARDMAHALTNAINS</sequence>
<accession>A0A7W6LW81</accession>
<dbReference type="Proteomes" id="UP000590524">
    <property type="component" value="Unassembled WGS sequence"/>
</dbReference>
<dbReference type="PRINTS" id="PR00469">
    <property type="entry name" value="PNDRDTASEII"/>
</dbReference>
<evidence type="ECO:0000313" key="3">
    <source>
        <dbReference type="Proteomes" id="UP000590524"/>
    </source>
</evidence>
<dbReference type="PRINTS" id="PR00368">
    <property type="entry name" value="FADPNR"/>
</dbReference>
<dbReference type="Pfam" id="PF13738">
    <property type="entry name" value="Pyr_redox_3"/>
    <property type="match status" value="1"/>
</dbReference>
<dbReference type="InterPro" id="IPR036188">
    <property type="entry name" value="FAD/NAD-bd_sf"/>
</dbReference>
<gene>
    <name evidence="2" type="ORF">GGQ90_005422</name>
</gene>
<dbReference type="EMBL" id="JACIEU010000041">
    <property type="protein sequence ID" value="MBB4151608.1"/>
    <property type="molecule type" value="Genomic_DNA"/>
</dbReference>
<organism evidence="2 3">
    <name type="scientific">Sphingobium scionense</name>
    <dbReference type="NCBI Taxonomy" id="1404341"/>
    <lineage>
        <taxon>Bacteria</taxon>
        <taxon>Pseudomonadati</taxon>
        <taxon>Pseudomonadota</taxon>
        <taxon>Alphaproteobacteria</taxon>
        <taxon>Sphingomonadales</taxon>
        <taxon>Sphingomonadaceae</taxon>
        <taxon>Sphingobium</taxon>
    </lineage>
</organism>
<keyword evidence="3" id="KW-1185">Reference proteome</keyword>